<dbReference type="PANTHER" id="PTHR43163:SF6">
    <property type="entry name" value="DIPEPTIDE TRANSPORT SYSTEM PERMEASE PROTEIN DPPB-RELATED"/>
    <property type="match status" value="1"/>
</dbReference>
<dbReference type="GO" id="GO:0055085">
    <property type="term" value="P:transmembrane transport"/>
    <property type="evidence" value="ECO:0007669"/>
    <property type="project" value="InterPro"/>
</dbReference>
<sequence length="321" mass="36127">MLQYSLRRILGMIPMLILISFVVFSLAKMMPGDPFGGEINPSNTDPKYIEEMRDKLGYNDPIYVQYWNWVKGVAQGDLGKSTTHKLPTLDIILERMPNTIFLALTSLLITYVFAFILGMYAGRKPYTLADNFIAGYNYFALAVPSFIAGIVGIYLFSFQLGWFPFSGSVEVGLKEGSWEFIQSRIHHVILPALILGLMSTAQYTQFLRNDIIENSRKDFVRTARAKGTKESKIYNVHILRNSMIPLITFLGFDLVTIISGSIITETIFTYPGIGKLFVDSVATRDYSVMMSLTMLFSILTLVGNLVADLLYGVADPRIRLD</sequence>
<dbReference type="AlphaFoldDB" id="A0A0B6AU85"/>
<comment type="similarity">
    <text evidence="7">Belongs to the binding-protein-dependent transport system permease family.</text>
</comment>
<accession>A0A0B6AU85</accession>
<keyword evidence="3" id="KW-1003">Cell membrane</keyword>
<keyword evidence="5 7" id="KW-1133">Transmembrane helix</keyword>
<dbReference type="Proteomes" id="UP000031829">
    <property type="component" value="Chromosome"/>
</dbReference>
<dbReference type="Gene3D" id="1.10.3720.10">
    <property type="entry name" value="MetI-like"/>
    <property type="match status" value="1"/>
</dbReference>
<dbReference type="Pfam" id="PF19300">
    <property type="entry name" value="BPD_transp_1_N"/>
    <property type="match status" value="1"/>
</dbReference>
<dbReference type="RefSeq" id="WP_013055410.1">
    <property type="nucleotide sequence ID" value="NZ_BCVB01000007.1"/>
</dbReference>
<evidence type="ECO:0000256" key="5">
    <source>
        <dbReference type="ARBA" id="ARBA00022989"/>
    </source>
</evidence>
<name>A0A0B6AU85_PRIM2</name>
<gene>
    <name evidence="8" type="ORF">BG04_2992</name>
</gene>
<dbReference type="GeneID" id="93641058"/>
<dbReference type="NCBIfam" id="NF045472">
    <property type="entry name" value="Opp4B"/>
    <property type="match status" value="1"/>
</dbReference>
<feature type="transmembrane region" description="Helical" evidence="7">
    <location>
        <begin position="288"/>
        <end position="311"/>
    </location>
</feature>
<keyword evidence="4 7" id="KW-0812">Transmembrane</keyword>
<evidence type="ECO:0000256" key="4">
    <source>
        <dbReference type="ARBA" id="ARBA00022692"/>
    </source>
</evidence>
<dbReference type="CDD" id="cd06261">
    <property type="entry name" value="TM_PBP2"/>
    <property type="match status" value="1"/>
</dbReference>
<dbReference type="PROSITE" id="PS50928">
    <property type="entry name" value="ABC_TM1"/>
    <property type="match status" value="1"/>
</dbReference>
<dbReference type="Pfam" id="PF00528">
    <property type="entry name" value="BPD_transp_1"/>
    <property type="match status" value="1"/>
</dbReference>
<evidence type="ECO:0000256" key="7">
    <source>
        <dbReference type="RuleBase" id="RU363032"/>
    </source>
</evidence>
<dbReference type="InterPro" id="IPR000515">
    <property type="entry name" value="MetI-like"/>
</dbReference>
<evidence type="ECO:0000256" key="1">
    <source>
        <dbReference type="ARBA" id="ARBA00004651"/>
    </source>
</evidence>
<evidence type="ECO:0000313" key="8">
    <source>
        <dbReference type="EMBL" id="AJI24717.1"/>
    </source>
</evidence>
<feature type="transmembrane region" description="Helical" evidence="7">
    <location>
        <begin position="100"/>
        <end position="121"/>
    </location>
</feature>
<reference evidence="8 9" key="1">
    <citation type="journal article" date="2015" name="Genome Announc.">
        <title>Complete genome sequences for 35 biothreat assay-relevant bacillus species.</title>
        <authorList>
            <person name="Johnson S.L."/>
            <person name="Daligault H.E."/>
            <person name="Davenport K.W."/>
            <person name="Jaissle J."/>
            <person name="Frey K.G."/>
            <person name="Ladner J.T."/>
            <person name="Broomall S.M."/>
            <person name="Bishop-Lilly K.A."/>
            <person name="Bruce D.C."/>
            <person name="Gibbons H.S."/>
            <person name="Coyne S.R."/>
            <person name="Lo C.C."/>
            <person name="Meincke L."/>
            <person name="Munk A.C."/>
            <person name="Koroleva G.I."/>
            <person name="Rosenzweig C.N."/>
            <person name="Palacios G.F."/>
            <person name="Redden C.L."/>
            <person name="Minogue T.D."/>
            <person name="Chain P.S."/>
        </authorList>
    </citation>
    <scope>NUCLEOTIDE SEQUENCE [LARGE SCALE GENOMIC DNA]</scope>
    <source>
        <strain evidence="9">ATCC 14581 / DSM 32 / JCM 2506 / NBRC 15308 / NCIMB 9376 / NCTC 10342 / NRRL B-14308 / VKM B-512</strain>
    </source>
</reference>
<evidence type="ECO:0000256" key="2">
    <source>
        <dbReference type="ARBA" id="ARBA00022448"/>
    </source>
</evidence>
<dbReference type="EMBL" id="CP009920">
    <property type="protein sequence ID" value="AJI24717.1"/>
    <property type="molecule type" value="Genomic_DNA"/>
</dbReference>
<organism evidence="8 9">
    <name type="scientific">Priestia megaterium (strain ATCC 14581 / DSM 32 / CCUG 1817 / JCM 2506 / NBRC 15308 / NCIMB 9376 / NCTC 10342 / NRRL B-14308 / VKM B-512 / Ford 19)</name>
    <name type="common">Bacillus megaterium</name>
    <dbReference type="NCBI Taxonomy" id="1348623"/>
    <lineage>
        <taxon>Bacteria</taxon>
        <taxon>Bacillati</taxon>
        <taxon>Bacillota</taxon>
        <taxon>Bacilli</taxon>
        <taxon>Bacillales</taxon>
        <taxon>Bacillaceae</taxon>
        <taxon>Priestia</taxon>
    </lineage>
</organism>
<dbReference type="SUPFAM" id="SSF161098">
    <property type="entry name" value="MetI-like"/>
    <property type="match status" value="1"/>
</dbReference>
<feature type="transmembrane region" description="Helical" evidence="7">
    <location>
        <begin position="9"/>
        <end position="27"/>
    </location>
</feature>
<evidence type="ECO:0000256" key="6">
    <source>
        <dbReference type="ARBA" id="ARBA00023136"/>
    </source>
</evidence>
<keyword evidence="6 7" id="KW-0472">Membrane</keyword>
<evidence type="ECO:0000256" key="3">
    <source>
        <dbReference type="ARBA" id="ARBA00022475"/>
    </source>
</evidence>
<feature type="transmembrane region" description="Helical" evidence="7">
    <location>
        <begin position="133"/>
        <end position="156"/>
    </location>
</feature>
<evidence type="ECO:0000313" key="9">
    <source>
        <dbReference type="Proteomes" id="UP000031829"/>
    </source>
</evidence>
<dbReference type="InterPro" id="IPR035906">
    <property type="entry name" value="MetI-like_sf"/>
</dbReference>
<dbReference type="HOGENOM" id="CLU_036879_1_2_9"/>
<dbReference type="PANTHER" id="PTHR43163">
    <property type="entry name" value="DIPEPTIDE TRANSPORT SYSTEM PERMEASE PROTEIN DPPB-RELATED"/>
    <property type="match status" value="1"/>
</dbReference>
<dbReference type="GO" id="GO:0005886">
    <property type="term" value="C:plasma membrane"/>
    <property type="evidence" value="ECO:0007669"/>
    <property type="project" value="UniProtKB-SubCell"/>
</dbReference>
<keyword evidence="2 7" id="KW-0813">Transport</keyword>
<feature type="transmembrane region" description="Helical" evidence="7">
    <location>
        <begin position="246"/>
        <end position="268"/>
    </location>
</feature>
<proteinExistence type="inferred from homology"/>
<feature type="transmembrane region" description="Helical" evidence="7">
    <location>
        <begin position="188"/>
        <end position="207"/>
    </location>
</feature>
<dbReference type="InterPro" id="IPR045621">
    <property type="entry name" value="BPD_transp_1_N"/>
</dbReference>
<dbReference type="KEGG" id="bmeg:BG04_2992"/>
<comment type="subcellular location">
    <subcellularLocation>
        <location evidence="1 7">Cell membrane</location>
        <topology evidence="1 7">Multi-pass membrane protein</topology>
    </subcellularLocation>
</comment>
<protein>
    <submittedName>
        <fullName evidence="8">Binding--dependent transport system inner membrane component family protein</fullName>
    </submittedName>
</protein>